<reference evidence="15 16" key="1">
    <citation type="journal article" date="2014" name="Genome Announc.">
        <title>Draft genome sequence of the pathogenic fungus Scedosporium apiospermum.</title>
        <authorList>
            <person name="Vandeputte P."/>
            <person name="Ghamrawi S."/>
            <person name="Rechenmann M."/>
            <person name="Iltis A."/>
            <person name="Giraud S."/>
            <person name="Fleury M."/>
            <person name="Thornton C."/>
            <person name="Delhaes L."/>
            <person name="Meyer W."/>
            <person name="Papon N."/>
            <person name="Bouchara J.P."/>
        </authorList>
    </citation>
    <scope>NUCLEOTIDE SEQUENCE [LARGE SCALE GENOMIC DNA]</scope>
    <source>
        <strain evidence="15 16">IHEM 14462</strain>
    </source>
</reference>
<dbReference type="EMBL" id="JOWA01000044">
    <property type="protein sequence ID" value="KEZ46229.1"/>
    <property type="molecule type" value="Genomic_DNA"/>
</dbReference>
<evidence type="ECO:0000259" key="13">
    <source>
        <dbReference type="Pfam" id="PF00534"/>
    </source>
</evidence>
<evidence type="ECO:0000259" key="14">
    <source>
        <dbReference type="Pfam" id="PF13439"/>
    </source>
</evidence>
<dbReference type="SUPFAM" id="SSF53756">
    <property type="entry name" value="UDP-Glycosyltransferase/glycogen phosphorylase"/>
    <property type="match status" value="1"/>
</dbReference>
<comment type="catalytic activity">
    <reaction evidence="10 12">
        <text>a beta-D-Man-(1-&gt;4)-beta-D-GlcNAc-(1-&gt;4)-alpha-D-GlcNAc-diphospho-di-trans,poly-cis-dolichol + GDP-alpha-D-mannose = an alpha-D-Man-(1-&gt;3)-beta-D-Man-(1-&gt;4)-beta-D-GlcNAc-(1-&gt;4)-alpha-D-GlcNAc-diphospho-di-trans,poly-cis-dolichol + GDP + H(+)</text>
        <dbReference type="Rhea" id="RHEA:29515"/>
        <dbReference type="Rhea" id="RHEA-COMP:19511"/>
        <dbReference type="Rhea" id="RHEA-COMP:19513"/>
        <dbReference type="ChEBI" id="CHEBI:15378"/>
        <dbReference type="ChEBI" id="CHEBI:57527"/>
        <dbReference type="ChEBI" id="CHEBI:58189"/>
        <dbReference type="ChEBI" id="CHEBI:58472"/>
        <dbReference type="ChEBI" id="CHEBI:132510"/>
        <dbReference type="EC" id="2.4.1.132"/>
    </reaction>
    <physiologicalReaction direction="left-to-right" evidence="10 12">
        <dbReference type="Rhea" id="RHEA:29516"/>
    </physiologicalReaction>
</comment>
<dbReference type="Pfam" id="PF13439">
    <property type="entry name" value="Glyco_transf_4"/>
    <property type="match status" value="1"/>
</dbReference>
<dbReference type="RefSeq" id="XP_016646028.1">
    <property type="nucleotide sequence ID" value="XM_016784473.1"/>
</dbReference>
<feature type="transmembrane region" description="Helical" evidence="12">
    <location>
        <begin position="465"/>
        <end position="489"/>
    </location>
</feature>
<dbReference type="OMA" id="AMYMKCP"/>
<dbReference type="Gene3D" id="3.40.50.2000">
    <property type="entry name" value="Glycogen Phosphorylase B"/>
    <property type="match status" value="2"/>
</dbReference>
<keyword evidence="9 12" id="KW-0472">Membrane</keyword>
<dbReference type="EC" id="2.4.1.132" evidence="12"/>
<evidence type="ECO:0000256" key="1">
    <source>
        <dbReference type="ARBA" id="ARBA00003142"/>
    </source>
</evidence>
<dbReference type="UniPathway" id="UPA00378"/>
<evidence type="ECO:0000256" key="5">
    <source>
        <dbReference type="ARBA" id="ARBA00022679"/>
    </source>
</evidence>
<comment type="caution">
    <text evidence="15">The sequence shown here is derived from an EMBL/GenBank/DDBJ whole genome shotgun (WGS) entry which is preliminary data.</text>
</comment>
<organism evidence="15 16">
    <name type="scientific">Pseudallescheria apiosperma</name>
    <name type="common">Scedosporium apiospermum</name>
    <dbReference type="NCBI Taxonomy" id="563466"/>
    <lineage>
        <taxon>Eukaryota</taxon>
        <taxon>Fungi</taxon>
        <taxon>Dikarya</taxon>
        <taxon>Ascomycota</taxon>
        <taxon>Pezizomycotina</taxon>
        <taxon>Sordariomycetes</taxon>
        <taxon>Hypocreomycetidae</taxon>
        <taxon>Microascales</taxon>
        <taxon>Microascaceae</taxon>
        <taxon>Scedosporium</taxon>
    </lineage>
</organism>
<dbReference type="PANTHER" id="PTHR45918:SF1">
    <property type="entry name" value="ALPHA-1,3_1,6-MANNOSYLTRANSFERASE ALG2"/>
    <property type="match status" value="1"/>
</dbReference>
<evidence type="ECO:0000313" key="16">
    <source>
        <dbReference type="Proteomes" id="UP000028545"/>
    </source>
</evidence>
<dbReference type="PANTHER" id="PTHR45918">
    <property type="entry name" value="ALPHA-1,3/1,6-MANNOSYLTRANSFERASE ALG2"/>
    <property type="match status" value="1"/>
</dbReference>
<dbReference type="GO" id="GO:0102704">
    <property type="term" value="F:GDP-Man:Man(2)GlcNAc(2)-PP-Dol alpha-1,6-mannosyltransferase activity"/>
    <property type="evidence" value="ECO:0007669"/>
    <property type="project" value="UniProtKB-UniRule"/>
</dbReference>
<evidence type="ECO:0000256" key="6">
    <source>
        <dbReference type="ARBA" id="ARBA00022692"/>
    </source>
</evidence>
<dbReference type="GeneID" id="27720188"/>
<comment type="similarity">
    <text evidence="12">Belongs to the glycosyltransferase group 1 family.</text>
</comment>
<protein>
    <recommendedName>
        <fullName evidence="12">Alpha-1,3/1,6-mannosyltransferase ALG2</fullName>
        <ecNumber evidence="12">2.4.1.132</ecNumber>
        <ecNumber evidence="12">2.4.1.257</ecNumber>
    </recommendedName>
    <alternativeName>
        <fullName evidence="12">GDP-Man:Man(1)GlcNAc(2)-PP-Dol alpha-1,3-mannosyltransferase</fullName>
    </alternativeName>
</protein>
<dbReference type="KEGG" id="sapo:SAPIO_CDS1116"/>
<comment type="function">
    <text evidence="1 12">Mannosylates Man(2)GlcNAc(2)-dolichol diphosphate and Man(1)GlcNAc(2)-dolichol diphosphate to form Man(3)GlcNAc(2)-dolichol diphosphate.</text>
</comment>
<accession>A0A084GFW7</accession>
<keyword evidence="16" id="KW-1185">Reference proteome</keyword>
<dbReference type="AlphaFoldDB" id="A0A084GFW7"/>
<dbReference type="OrthoDB" id="448893at2759"/>
<evidence type="ECO:0000256" key="4">
    <source>
        <dbReference type="ARBA" id="ARBA00022676"/>
    </source>
</evidence>
<evidence type="ECO:0000256" key="12">
    <source>
        <dbReference type="RuleBase" id="RU367136"/>
    </source>
</evidence>
<evidence type="ECO:0000256" key="8">
    <source>
        <dbReference type="ARBA" id="ARBA00022989"/>
    </source>
</evidence>
<dbReference type="Proteomes" id="UP000028545">
    <property type="component" value="Unassembled WGS sequence"/>
</dbReference>
<proteinExistence type="inferred from homology"/>
<dbReference type="VEuPathDB" id="FungiDB:SAPIO_CDS1116"/>
<evidence type="ECO:0000256" key="10">
    <source>
        <dbReference type="ARBA" id="ARBA00045103"/>
    </source>
</evidence>
<dbReference type="HOGENOM" id="CLU_030619_0_0_1"/>
<evidence type="ECO:0000313" key="15">
    <source>
        <dbReference type="EMBL" id="KEZ46229.1"/>
    </source>
</evidence>
<dbReference type="InterPro" id="IPR028098">
    <property type="entry name" value="Glyco_trans_4-like_N"/>
</dbReference>
<evidence type="ECO:0000256" key="11">
    <source>
        <dbReference type="ARBA" id="ARBA00045104"/>
    </source>
</evidence>
<keyword evidence="6 12" id="KW-0812">Transmembrane</keyword>
<keyword evidence="5 12" id="KW-0808">Transferase</keyword>
<keyword evidence="8 12" id="KW-1133">Transmembrane helix</keyword>
<sequence length="497" mass="55650">MADQDEDQRTVVFFHPDLGIGGAERLIIDAAVGLQQRGHKVVIFTSHCDPKHCFEEARDGTLDVRVRGNYLFPPSVFSRLTIICAILRQLHLLVHIYLTSELQSLKPSSFIVDQLSAGLPLLQYLYPSAPILFYCHYPDLLLARGRDRWWKRLYRAPFDVLEEWSMSFATAVAVNSEFTKGVVRRTWPKLERTTELRVVHPCVAVEELEEDEKRSKKKAKGKKAGKGKTIAEKEADKDTSVVEEIVEWKDEKVILSINRFERKKDVGLAIKAFAAIPEDRREGVRLIIAGGYDSRIAENVEYHNELVQLATSLSLQSLTAKTLISALAAPLTTPVLFLLSVPSTLKDALLRSARLLVYTPSNEHFGIVPLEAMLAGVPVLAANNGGPKETVLDEGTGWLRDPEDVSAWTAVMDRVLNDVTPTQRERMRRAGIARVHSSFARSTMSQRIEQILDDMDRNGPRRPPVFNAVMNFMGIAAAFWFGLIVAKIFTPGPQAKA</sequence>
<evidence type="ECO:0000256" key="9">
    <source>
        <dbReference type="ARBA" id="ARBA00023136"/>
    </source>
</evidence>
<keyword evidence="7 12" id="KW-0256">Endoplasmic reticulum</keyword>
<gene>
    <name evidence="15" type="ORF">SAPIO_CDS1116</name>
</gene>
<dbReference type="EC" id="2.4.1.257" evidence="12"/>
<dbReference type="InterPro" id="IPR027054">
    <property type="entry name" value="ALG2"/>
</dbReference>
<dbReference type="GO" id="GO:0005789">
    <property type="term" value="C:endoplasmic reticulum membrane"/>
    <property type="evidence" value="ECO:0007669"/>
    <property type="project" value="UniProtKB-SubCell"/>
</dbReference>
<dbReference type="InterPro" id="IPR001296">
    <property type="entry name" value="Glyco_trans_1"/>
</dbReference>
<comment type="subcellular location">
    <subcellularLocation>
        <location evidence="2 12">Endoplasmic reticulum membrane</location>
    </subcellularLocation>
</comment>
<feature type="domain" description="Glycosyl transferase family 1" evidence="13">
    <location>
        <begin position="249"/>
        <end position="432"/>
    </location>
</feature>
<dbReference type="Pfam" id="PF00534">
    <property type="entry name" value="Glycos_transf_1"/>
    <property type="match status" value="1"/>
</dbReference>
<dbReference type="GO" id="GO:0004378">
    <property type="term" value="F:GDP-Man:Man(1)GlcNAc(2)-PP-Dol alpha-1,3-mannosyltransferase activity"/>
    <property type="evidence" value="ECO:0007669"/>
    <property type="project" value="UniProtKB-UniRule"/>
</dbReference>
<keyword evidence="4 12" id="KW-0328">Glycosyltransferase</keyword>
<dbReference type="CDD" id="cd03805">
    <property type="entry name" value="GT4_ALG2-like"/>
    <property type="match status" value="1"/>
</dbReference>
<evidence type="ECO:0000256" key="3">
    <source>
        <dbReference type="ARBA" id="ARBA00004922"/>
    </source>
</evidence>
<feature type="domain" description="Glycosyltransferase subfamily 4-like N-terminal" evidence="14">
    <location>
        <begin position="20"/>
        <end position="206"/>
    </location>
</feature>
<comment type="pathway">
    <text evidence="3 12">Protein modification; protein glycosylation.</text>
</comment>
<comment type="catalytic activity">
    <reaction evidence="11 12">
        <text>an alpha-D-Man-(1-&gt;3)-beta-D-Man-(1-&gt;4)-beta-D-GlcNAc-(1-&gt;4)-alpha-D-GlcNAc-diphospho-di-trans,poly-cis-dolichol + GDP-alpha-D-mannose = an alpha-D-Man-(1-&gt;3)-[alpha-D-Man-(1-&gt;6)]-beta-D-Man-(1-&gt;4)-beta-D-GlcNAc-(1-&gt;4)-alpha-D-GlcNAc-diphospho-di-trans,poly-cis-dolichol + GDP + H(+)</text>
        <dbReference type="Rhea" id="RHEA:29519"/>
        <dbReference type="Rhea" id="RHEA-COMP:19513"/>
        <dbReference type="Rhea" id="RHEA-COMP:19515"/>
        <dbReference type="ChEBI" id="CHEBI:15378"/>
        <dbReference type="ChEBI" id="CHEBI:57527"/>
        <dbReference type="ChEBI" id="CHEBI:58189"/>
        <dbReference type="ChEBI" id="CHEBI:132510"/>
        <dbReference type="ChEBI" id="CHEBI:132511"/>
        <dbReference type="EC" id="2.4.1.257"/>
    </reaction>
    <physiologicalReaction direction="left-to-right" evidence="11 12">
        <dbReference type="Rhea" id="RHEA:29520"/>
    </physiologicalReaction>
</comment>
<name>A0A084GFW7_PSEDA</name>
<evidence type="ECO:0000256" key="2">
    <source>
        <dbReference type="ARBA" id="ARBA00004586"/>
    </source>
</evidence>
<evidence type="ECO:0000256" key="7">
    <source>
        <dbReference type="ARBA" id="ARBA00022824"/>
    </source>
</evidence>